<protein>
    <recommendedName>
        <fullName evidence="3">YbbR-like domain-containing protein</fullName>
    </recommendedName>
</protein>
<name>A0ABS3JMU6_9BACT</name>
<gene>
    <name evidence="1" type="ORF">J2I46_22335</name>
</gene>
<evidence type="ECO:0008006" key="3">
    <source>
        <dbReference type="Google" id="ProtNLM"/>
    </source>
</evidence>
<comment type="caution">
    <text evidence="1">The sequence shown here is derived from an EMBL/GenBank/DDBJ whole genome shotgun (WGS) entry which is preliminary data.</text>
</comment>
<keyword evidence="2" id="KW-1185">Reference proteome</keyword>
<reference evidence="1 2" key="1">
    <citation type="submission" date="2021-03" db="EMBL/GenBank/DDBJ databases">
        <title>Fibrella sp. HMF5405 genome sequencing and assembly.</title>
        <authorList>
            <person name="Kang H."/>
            <person name="Kim H."/>
            <person name="Bae S."/>
            <person name="Joh K."/>
        </authorList>
    </citation>
    <scope>NUCLEOTIDE SEQUENCE [LARGE SCALE GENOMIC DNA]</scope>
    <source>
        <strain evidence="1 2">HMF5405</strain>
    </source>
</reference>
<accession>A0ABS3JMU6</accession>
<proteinExistence type="predicted"/>
<dbReference type="Proteomes" id="UP000664628">
    <property type="component" value="Unassembled WGS sequence"/>
</dbReference>
<dbReference type="RefSeq" id="WP_207331281.1">
    <property type="nucleotide sequence ID" value="NZ_JAFMYW010000007.1"/>
</dbReference>
<dbReference type="EMBL" id="JAFMYW010000007">
    <property type="protein sequence ID" value="MBO0951338.1"/>
    <property type="molecule type" value="Genomic_DNA"/>
</dbReference>
<evidence type="ECO:0000313" key="1">
    <source>
        <dbReference type="EMBL" id="MBO0951338.1"/>
    </source>
</evidence>
<organism evidence="1 2">
    <name type="scientific">Fibrella forsythiae</name>
    <dbReference type="NCBI Taxonomy" id="2817061"/>
    <lineage>
        <taxon>Bacteria</taxon>
        <taxon>Pseudomonadati</taxon>
        <taxon>Bacteroidota</taxon>
        <taxon>Cytophagia</taxon>
        <taxon>Cytophagales</taxon>
        <taxon>Spirosomataceae</taxon>
        <taxon>Fibrella</taxon>
    </lineage>
</organism>
<sequence>MNTEANVPKQPFHPGKWLFCFIGAGLFWIMNALNKEGYSLNVEYPVHFQFNESEFIPTTALPRTVRVNVSGDGWDLLRLSWLPFRTEPVNYEVNNPLRASIINTSAMTAALSDQVKSLKVNYVVADTLEMSFDHRITKTIRLIPDSTHIDMLPPFVVSSVINLTPSTITVQGPARLLKGFSDTMLVKIPGRRIAANYDEELPLNAYKHPLVQRSAEKVFVSFEVGELLSPLPAATKSGNR</sequence>
<evidence type="ECO:0000313" key="2">
    <source>
        <dbReference type="Proteomes" id="UP000664628"/>
    </source>
</evidence>